<organism evidence="4 5">
    <name type="scientific">Mycoplasma crocodyli (strain ATCC 51981 / MP145)</name>
    <dbReference type="NCBI Taxonomy" id="512564"/>
    <lineage>
        <taxon>Bacteria</taxon>
        <taxon>Bacillati</taxon>
        <taxon>Mycoplasmatota</taxon>
        <taxon>Mollicutes</taxon>
        <taxon>Mycoplasmataceae</taxon>
        <taxon>Mycoplasma</taxon>
    </lineage>
</organism>
<feature type="coiled-coil region" evidence="1">
    <location>
        <begin position="802"/>
        <end position="887"/>
    </location>
</feature>
<protein>
    <submittedName>
        <fullName evidence="4">Possible DNA-repair ATPase</fullName>
    </submittedName>
</protein>
<dbReference type="HOGENOM" id="CLU_272586_0_0_14"/>
<keyword evidence="2" id="KW-0812">Transmembrane</keyword>
<dbReference type="RefSeq" id="WP_013054477.1">
    <property type="nucleotide sequence ID" value="NC_014014.1"/>
</dbReference>
<reference key="2">
    <citation type="submission" date="2010-03" db="EMBL/GenBank/DDBJ databases">
        <authorList>
            <person name="Ma Z."/>
            <person name="Wang X."/>
            <person name="Liu H."/>
        </authorList>
    </citation>
    <scope>NUCLEOTIDE SEQUENCE</scope>
    <source>
        <strain>MP145</strain>
    </source>
</reference>
<dbReference type="AlphaFoldDB" id="D5E669"/>
<reference evidence="5" key="1">
    <citation type="submission" date="2010-03" db="EMBL/GenBank/DDBJ databases">
        <title>The complete genome of Mycoplasma crocodyli MP145.</title>
        <authorList>
            <person name="Glass J.I."/>
            <person name="Durkin A.S."/>
            <person name="Hostetler J."/>
            <person name="Jackson J."/>
            <person name="Johnson J."/>
            <person name="May M.A."/>
            <person name="Paralanov V."/>
            <person name="Radune D."/>
            <person name="Szczypinski B."/>
            <person name="Brown D.R."/>
        </authorList>
    </citation>
    <scope>NUCLEOTIDE SEQUENCE [LARGE SCALE GENOMIC DNA]</scope>
    <source>
        <strain evidence="5">ATCC 51981 / MP145</strain>
    </source>
</reference>
<accession>D5E669</accession>
<dbReference type="STRING" id="512564.MCRO_0656"/>
<feature type="chain" id="PRO_5003071383" evidence="3">
    <location>
        <begin position="19"/>
        <end position="1184"/>
    </location>
</feature>
<sequence>MKKILLIGSSLLATSALIASISATDATATNTDATPTNEAQKVSSFANNGKFEILKRSELRKTYIDKLKVELSKLITTLSNVEGANNIIARASELEKSETATLTELLKFYFENTINISNGFLDDSGKVKIFSNLSTDEQKKERWLNYFSFSSYYINNSNKTNDDQITSVDENFNFSILNEFVKFNLELEKLNLTNKKINGENYAQTLISELNGYRDFDKNWSNFITSLNTYDKNKKELYYLNIYSSFLYKQLFSGKIIYNDPELSIVSSSKIPSMYLVANNKQTINNLWNVAFYSYNLDEIKEKIKSLITLFESGEKQTWFFYEVLKSRLIKYVTLMGGLFNDRFNQDLEFKYMDFYFNKLLEESGKNDVHTKVHQLNMEFFFDKNNLDVFENLYTNEMLNNTNGIKEELSKVGQKFSENIVEGGDSGRNDELKRLLTRKIRNVVHQAEGKNALDQGYFKFYKDLSERLFSEWTINSFEVYTSEKYVTISNFFTNMGENDVYYFVKPILMDIFLPMANKREELIKLINSTEIEINVLDEKINELNVFYEKIMKYDNKFNGINPYTYLAADLLKKYTEIHINEIPVLKKIAKSIHNDEQFDKNDQDVIKYVNSWFKDGEKKLAEQGINEIEEVLKIWSKSKSDITSLTLEEINKLDNNKNDLASNKHVSHIIKPLLVKSSNKKQPKIDSFKKVAEILATSNSNNEDLSKLKNFNTSVEAEIASVLTNTGNLYSEEEKVKIQELLNKKATESKEKIDTVTTKLAEDFKAKFNTVTTENGNSINKDALDKLTEAKTEYDNLDPLVKEKLKEVSTTIEKNLETAKADKENFETNKLSNEEQIKSFKEKYQTLVDKTNDVLSINDLETVEAALKEFESKTQEVKTALAEQKQKLDAQKQYLLDKKDAEAKKVQNDEQIKLFKQTHDQLLNKADNTLDYNDLTSIEAALKDLDSKNPEVQTALSSEKQKLESKKQYLIDKKAIEEGDAKDKELKKQAYDKAQTDIDSIYASIKDSIGKNNKDNEALLTDLKESYKTFIDNKGGVETHDKYLADKAEVNKKLINSIVNDHAINHKNIDMNTFDFLKANMSDEEYQELSKVVDNYNNFNDKVNSLDKENKKLTLKDSKELDPSLKVLNESPSSNEQLKNLISDRLSKLKPDSKLKTAMLILGIVLSGLAMLLIVALITKKARA</sequence>
<evidence type="ECO:0000313" key="5">
    <source>
        <dbReference type="Proteomes" id="UP000001845"/>
    </source>
</evidence>
<keyword evidence="1" id="KW-0175">Coiled coil</keyword>
<keyword evidence="5" id="KW-1185">Reference proteome</keyword>
<evidence type="ECO:0000313" key="4">
    <source>
        <dbReference type="EMBL" id="ADE19701.1"/>
    </source>
</evidence>
<reference evidence="4 5" key="3">
    <citation type="journal article" date="2011" name="J. Bacteriol.">
        <title>Genome sequences of Mycoplasma alligatoris A21JP2T and Mycoplasma crocodyli MP145T.</title>
        <authorList>
            <person name="Brown D.R."/>
            <person name="Farmerie W.G."/>
            <person name="May M."/>
            <person name="Benders G.A."/>
            <person name="Durkin A.S."/>
            <person name="Hlavinka K."/>
            <person name="Hostetler J."/>
            <person name="Jackson J."/>
            <person name="Johnson J."/>
            <person name="Miller R.H."/>
            <person name="Paralanov V."/>
            <person name="Radune D."/>
            <person name="Szczypinski B."/>
            <person name="Glass J.I."/>
        </authorList>
    </citation>
    <scope>NUCLEOTIDE SEQUENCE [LARGE SCALE GENOMIC DNA]</scope>
    <source>
        <strain evidence="5">ATCC 51981 / MP145</strain>
    </source>
</reference>
<keyword evidence="2" id="KW-0472">Membrane</keyword>
<dbReference type="Proteomes" id="UP000001845">
    <property type="component" value="Chromosome"/>
</dbReference>
<evidence type="ECO:0000256" key="1">
    <source>
        <dbReference type="SAM" id="Coils"/>
    </source>
</evidence>
<feature type="signal peptide" evidence="3">
    <location>
        <begin position="1"/>
        <end position="18"/>
    </location>
</feature>
<evidence type="ECO:0000256" key="2">
    <source>
        <dbReference type="SAM" id="Phobius"/>
    </source>
</evidence>
<dbReference type="KEGG" id="mcd:MCRO_0656"/>
<keyword evidence="3" id="KW-0732">Signal</keyword>
<proteinExistence type="predicted"/>
<name>D5E669_MYCCM</name>
<keyword evidence="2" id="KW-1133">Transmembrane helix</keyword>
<dbReference type="EMBL" id="CP001991">
    <property type="protein sequence ID" value="ADE19701.1"/>
    <property type="molecule type" value="Genomic_DNA"/>
</dbReference>
<evidence type="ECO:0000256" key="3">
    <source>
        <dbReference type="SAM" id="SignalP"/>
    </source>
</evidence>
<feature type="transmembrane region" description="Helical" evidence="2">
    <location>
        <begin position="1158"/>
        <end position="1178"/>
    </location>
</feature>
<gene>
    <name evidence="4" type="ordered locus">MCRO_0656</name>
</gene>